<feature type="chain" id="PRO_5020578005" description="LPXTG-motif cell wall-anchored protein" evidence="2">
    <location>
        <begin position="33"/>
        <end position="248"/>
    </location>
</feature>
<evidence type="ECO:0000256" key="2">
    <source>
        <dbReference type="SAM" id="SignalP"/>
    </source>
</evidence>
<dbReference type="InterPro" id="IPR006311">
    <property type="entry name" value="TAT_signal"/>
</dbReference>
<keyword evidence="1" id="KW-1133">Transmembrane helix</keyword>
<protein>
    <recommendedName>
        <fullName evidence="5">LPXTG-motif cell wall-anchored protein</fullName>
    </recommendedName>
</protein>
<gene>
    <name evidence="3" type="ORF">EV186_104538</name>
</gene>
<evidence type="ECO:0000313" key="4">
    <source>
        <dbReference type="Proteomes" id="UP000295444"/>
    </source>
</evidence>
<comment type="caution">
    <text evidence="3">The sequence shown here is derived from an EMBL/GenBank/DDBJ whole genome shotgun (WGS) entry which is preliminary data.</text>
</comment>
<organism evidence="3 4">
    <name type="scientific">Labedaea rhizosphaerae</name>
    <dbReference type="NCBI Taxonomy" id="598644"/>
    <lineage>
        <taxon>Bacteria</taxon>
        <taxon>Bacillati</taxon>
        <taxon>Actinomycetota</taxon>
        <taxon>Actinomycetes</taxon>
        <taxon>Pseudonocardiales</taxon>
        <taxon>Pseudonocardiaceae</taxon>
        <taxon>Labedaea</taxon>
    </lineage>
</organism>
<dbReference type="AlphaFoldDB" id="A0A4R6S9J1"/>
<feature type="signal peptide" evidence="2">
    <location>
        <begin position="1"/>
        <end position="32"/>
    </location>
</feature>
<reference evidence="3 4" key="1">
    <citation type="submission" date="2019-03" db="EMBL/GenBank/DDBJ databases">
        <title>Genomic Encyclopedia of Type Strains, Phase IV (KMG-IV): sequencing the most valuable type-strain genomes for metagenomic binning, comparative biology and taxonomic classification.</title>
        <authorList>
            <person name="Goeker M."/>
        </authorList>
    </citation>
    <scope>NUCLEOTIDE SEQUENCE [LARGE SCALE GENOMIC DNA]</scope>
    <source>
        <strain evidence="3 4">DSM 45361</strain>
    </source>
</reference>
<keyword evidence="1" id="KW-0812">Transmembrane</keyword>
<dbReference type="Proteomes" id="UP000295444">
    <property type="component" value="Unassembled WGS sequence"/>
</dbReference>
<dbReference type="RefSeq" id="WP_133851886.1">
    <property type="nucleotide sequence ID" value="NZ_SNXZ01000004.1"/>
</dbReference>
<dbReference type="EMBL" id="SNXZ01000004">
    <property type="protein sequence ID" value="TDP96550.1"/>
    <property type="molecule type" value="Genomic_DNA"/>
</dbReference>
<keyword evidence="2" id="KW-0732">Signal</keyword>
<keyword evidence="4" id="KW-1185">Reference proteome</keyword>
<dbReference type="PROSITE" id="PS51318">
    <property type="entry name" value="TAT"/>
    <property type="match status" value="1"/>
</dbReference>
<keyword evidence="1" id="KW-0472">Membrane</keyword>
<feature type="transmembrane region" description="Helical" evidence="1">
    <location>
        <begin position="218"/>
        <end position="239"/>
    </location>
</feature>
<dbReference type="NCBIfam" id="NF040603">
    <property type="entry name" value="choice_anch_P"/>
    <property type="match status" value="1"/>
</dbReference>
<evidence type="ECO:0008006" key="5">
    <source>
        <dbReference type="Google" id="ProtNLM"/>
    </source>
</evidence>
<sequence length="248" mass="24187">MPRRLARRAGLTALTGVAAAVALLAAAMPASAAPGDGSAYAAKVDVTLLGASAVTVGPLSPSNTNGPTSATLASISVPGILSTGIVSSKSVLDENTGVVHTEASIANAKVTLGTAKLTADVIGSHCDATQSGVTGGSTLVNVQIPGAQVPVNPAPNTKVNVLGLLVITFNEQIDNADGSKTINAVHIKLNALVGSGDVILASSTCGPAAPPMPMASGAGLWVGLGLLGLVAVPAGTVVLRKRRAAAQA</sequence>
<evidence type="ECO:0000313" key="3">
    <source>
        <dbReference type="EMBL" id="TDP96550.1"/>
    </source>
</evidence>
<accession>A0A4R6S9J1</accession>
<proteinExistence type="predicted"/>
<dbReference type="OrthoDB" id="3686194at2"/>
<name>A0A4R6S9J1_LABRH</name>
<evidence type="ECO:0000256" key="1">
    <source>
        <dbReference type="SAM" id="Phobius"/>
    </source>
</evidence>